<comment type="caution">
    <text evidence="8">The sequence shown here is derived from an EMBL/GenBank/DDBJ whole genome shotgun (WGS) entry which is preliminary data.</text>
</comment>
<dbReference type="Proteomes" id="UP001085076">
    <property type="component" value="Unassembled WGS sequence"/>
</dbReference>
<protein>
    <recommendedName>
        <fullName evidence="7">Late embryogenesis abundant protein LEA-2 subgroup domain-containing protein</fullName>
    </recommendedName>
</protein>
<keyword evidence="3 6" id="KW-1133">Transmembrane helix</keyword>
<dbReference type="PANTHER" id="PTHR31234">
    <property type="entry name" value="LATE EMBRYOGENESIS ABUNDANT (LEA) HYDROXYPROLINE-RICH GLYCOPROTEIN FAMILY"/>
    <property type="match status" value="1"/>
</dbReference>
<feature type="compositionally biased region" description="Pro residues" evidence="5">
    <location>
        <begin position="12"/>
        <end position="21"/>
    </location>
</feature>
<reference evidence="8 9" key="1">
    <citation type="journal article" date="2022" name="Hortic Res">
        <title>The genome of Dioscorea zingiberensis sheds light on the biosynthesis, origin and evolution of the medicinally important diosgenin saponins.</title>
        <authorList>
            <person name="Li Y."/>
            <person name="Tan C."/>
            <person name="Li Z."/>
            <person name="Guo J."/>
            <person name="Li S."/>
            <person name="Chen X."/>
            <person name="Wang C."/>
            <person name="Dai X."/>
            <person name="Yang H."/>
            <person name="Song W."/>
            <person name="Hou L."/>
            <person name="Xu J."/>
            <person name="Tong Z."/>
            <person name="Xu A."/>
            <person name="Yuan X."/>
            <person name="Wang W."/>
            <person name="Yang Q."/>
            <person name="Chen L."/>
            <person name="Sun Z."/>
            <person name="Wang K."/>
            <person name="Pan B."/>
            <person name="Chen J."/>
            <person name="Bao Y."/>
            <person name="Liu F."/>
            <person name="Qi X."/>
            <person name="Gang D.R."/>
            <person name="Wen J."/>
            <person name="Li J."/>
        </authorList>
    </citation>
    <scope>NUCLEOTIDE SEQUENCE [LARGE SCALE GENOMIC DNA]</scope>
    <source>
        <strain evidence="8">Dzin_1.0</strain>
    </source>
</reference>
<feature type="domain" description="Late embryogenesis abundant protein LEA-2 subgroup" evidence="7">
    <location>
        <begin position="130"/>
        <end position="215"/>
    </location>
</feature>
<evidence type="ECO:0000256" key="5">
    <source>
        <dbReference type="SAM" id="MobiDB-lite"/>
    </source>
</evidence>
<sequence length="256" mass="28293">MADRIHPEPLSNDPPPPPPPSKPDEKSRPRSGTYVIKIPKDQIYRVPPPENATLYESYTRRATSHRRGSFLLNFILVILFLLSVLTAIGGLLYLFLHPKLPSLSPDRLSFINLNLSSPLPLGSPGIDAILRATNPNDKIGFRYLPGGSISVSYSGVQLAISPWPKFKQNPGNITVLETELAGEGFRPTDAMEKALEAELRRGEVPLGMAMTAPVKFFVASLTTWTFTVRVWCDVIVDRLTEDARIIGQECNAALDF</sequence>
<dbReference type="EMBL" id="JAGGNH010000035">
    <property type="protein sequence ID" value="KAJ0961207.1"/>
    <property type="molecule type" value="Genomic_DNA"/>
</dbReference>
<evidence type="ECO:0000256" key="4">
    <source>
        <dbReference type="ARBA" id="ARBA00023136"/>
    </source>
</evidence>
<keyword evidence="9" id="KW-1185">Reference proteome</keyword>
<evidence type="ECO:0000313" key="8">
    <source>
        <dbReference type="EMBL" id="KAJ0961207.1"/>
    </source>
</evidence>
<evidence type="ECO:0000256" key="6">
    <source>
        <dbReference type="SAM" id="Phobius"/>
    </source>
</evidence>
<gene>
    <name evidence="8" type="ORF">J5N97_000801</name>
</gene>
<feature type="transmembrane region" description="Helical" evidence="6">
    <location>
        <begin position="70"/>
        <end position="96"/>
    </location>
</feature>
<evidence type="ECO:0000256" key="2">
    <source>
        <dbReference type="ARBA" id="ARBA00022692"/>
    </source>
</evidence>
<organism evidence="8 9">
    <name type="scientific">Dioscorea zingiberensis</name>
    <dbReference type="NCBI Taxonomy" id="325984"/>
    <lineage>
        <taxon>Eukaryota</taxon>
        <taxon>Viridiplantae</taxon>
        <taxon>Streptophyta</taxon>
        <taxon>Embryophyta</taxon>
        <taxon>Tracheophyta</taxon>
        <taxon>Spermatophyta</taxon>
        <taxon>Magnoliopsida</taxon>
        <taxon>Liliopsida</taxon>
        <taxon>Dioscoreales</taxon>
        <taxon>Dioscoreaceae</taxon>
        <taxon>Dioscorea</taxon>
    </lineage>
</organism>
<dbReference type="OrthoDB" id="1849707at2759"/>
<evidence type="ECO:0000256" key="1">
    <source>
        <dbReference type="ARBA" id="ARBA00004167"/>
    </source>
</evidence>
<dbReference type="GO" id="GO:0098542">
    <property type="term" value="P:defense response to other organism"/>
    <property type="evidence" value="ECO:0007669"/>
    <property type="project" value="InterPro"/>
</dbReference>
<dbReference type="InterPro" id="IPR004864">
    <property type="entry name" value="LEA_2"/>
</dbReference>
<evidence type="ECO:0000313" key="9">
    <source>
        <dbReference type="Proteomes" id="UP001085076"/>
    </source>
</evidence>
<dbReference type="PANTHER" id="PTHR31234:SF70">
    <property type="entry name" value="LATE EMBRYOGENESIS ABUNDANT PROTEIN LEA-2 SUBGROUP DOMAIN-CONTAINING PROTEIN"/>
    <property type="match status" value="1"/>
</dbReference>
<evidence type="ECO:0000259" key="7">
    <source>
        <dbReference type="Pfam" id="PF03168"/>
    </source>
</evidence>
<accession>A0A9D5BUS6</accession>
<dbReference type="InterPro" id="IPR044839">
    <property type="entry name" value="NDR1-like"/>
</dbReference>
<keyword evidence="4 6" id="KW-0472">Membrane</keyword>
<dbReference type="Pfam" id="PF03168">
    <property type="entry name" value="LEA_2"/>
    <property type="match status" value="1"/>
</dbReference>
<dbReference type="GO" id="GO:0005886">
    <property type="term" value="C:plasma membrane"/>
    <property type="evidence" value="ECO:0007669"/>
    <property type="project" value="TreeGrafter"/>
</dbReference>
<dbReference type="AlphaFoldDB" id="A0A9D5BUS6"/>
<keyword evidence="2 6" id="KW-0812">Transmembrane</keyword>
<name>A0A9D5BUS6_9LILI</name>
<feature type="region of interest" description="Disordered" evidence="5">
    <location>
        <begin position="1"/>
        <end position="31"/>
    </location>
</feature>
<proteinExistence type="predicted"/>
<comment type="subcellular location">
    <subcellularLocation>
        <location evidence="1">Membrane</location>
        <topology evidence="1">Single-pass membrane protein</topology>
    </subcellularLocation>
</comment>
<evidence type="ECO:0000256" key="3">
    <source>
        <dbReference type="ARBA" id="ARBA00022989"/>
    </source>
</evidence>